<keyword evidence="8" id="KW-0249">Electron transport</keyword>
<keyword evidence="5" id="KW-0349">Heme</keyword>
<dbReference type="Proteomes" id="UP000182130">
    <property type="component" value="Unassembled WGS sequence"/>
</dbReference>
<dbReference type="STRING" id="1045773.SAMN05216555_103245"/>
<gene>
    <name evidence="12" type="ORF">SAMN05216555_103245</name>
</gene>
<evidence type="ECO:0000256" key="8">
    <source>
        <dbReference type="ARBA" id="ARBA00022982"/>
    </source>
</evidence>
<protein>
    <submittedName>
        <fullName evidence="12">Cytochrome d ubiquinol oxidase subunit II</fullName>
    </submittedName>
</protein>
<evidence type="ECO:0000313" key="12">
    <source>
        <dbReference type="EMBL" id="SDI61952.1"/>
    </source>
</evidence>
<evidence type="ECO:0000256" key="10">
    <source>
        <dbReference type="ARBA" id="ARBA00023004"/>
    </source>
</evidence>
<sequence length="361" mass="38560">MELLPTIWFIAIAVLWTGYLFLEGFDLGVGMLMKLFARNDTERRVLLNTIGPVWDGNEVWLLTAGGATFAAFPLWYASLFSALYLPLLLVLVALIFRAVAFEYRGKVDSERWRNGWDWAIALGSFFAAFGVGAALALTTTGLPLDANGDRDGGPFAWFNGYAVLGGLAVVVFALVHALAFLALKSDGEVRHRARAAFVRWVPLAALPMLAWSVAVQLIAGKPWTWALAAVAVCAVAAAWWLASRGREGRPFMALALFIAAAAASIFGAAYPVVLPSTLDPAFNLTVANASSSDYTLGLMSIVAAFGLPLVIAYQAWTYWVFRRRVSTDVIPAAHGFLPAIASKVLAGTDGAAAGDAGKAGR</sequence>
<dbReference type="OrthoDB" id="9776710at2"/>
<dbReference type="PANTHER" id="PTHR43141">
    <property type="entry name" value="CYTOCHROME BD2 SUBUNIT II"/>
    <property type="match status" value="1"/>
</dbReference>
<evidence type="ECO:0000256" key="3">
    <source>
        <dbReference type="ARBA" id="ARBA00022448"/>
    </source>
</evidence>
<keyword evidence="7" id="KW-0479">Metal-binding</keyword>
<evidence type="ECO:0000313" key="13">
    <source>
        <dbReference type="Proteomes" id="UP000182130"/>
    </source>
</evidence>
<evidence type="ECO:0000256" key="7">
    <source>
        <dbReference type="ARBA" id="ARBA00022723"/>
    </source>
</evidence>
<accession>A0A1G8M1Z2</accession>
<comment type="similarity">
    <text evidence="2">Belongs to the cytochrome ubiquinol oxidase subunit 2 family.</text>
</comment>
<keyword evidence="9" id="KW-1133">Transmembrane helix</keyword>
<evidence type="ECO:0000256" key="2">
    <source>
        <dbReference type="ARBA" id="ARBA00007543"/>
    </source>
</evidence>
<dbReference type="GO" id="GO:0016682">
    <property type="term" value="F:oxidoreductase activity, acting on diphenols and related substances as donors, oxygen as acceptor"/>
    <property type="evidence" value="ECO:0007669"/>
    <property type="project" value="TreeGrafter"/>
</dbReference>
<comment type="subcellular location">
    <subcellularLocation>
        <location evidence="1">Cell membrane</location>
        <topology evidence="1">Multi-pass membrane protein</topology>
    </subcellularLocation>
</comment>
<dbReference type="GO" id="GO:0070069">
    <property type="term" value="C:cytochrome complex"/>
    <property type="evidence" value="ECO:0007669"/>
    <property type="project" value="TreeGrafter"/>
</dbReference>
<keyword evidence="4" id="KW-1003">Cell membrane</keyword>
<proteinExistence type="inferred from homology"/>
<dbReference type="AlphaFoldDB" id="A0A1G8M1Z2"/>
<evidence type="ECO:0000256" key="5">
    <source>
        <dbReference type="ARBA" id="ARBA00022617"/>
    </source>
</evidence>
<reference evidence="13" key="1">
    <citation type="submission" date="2016-10" db="EMBL/GenBank/DDBJ databases">
        <authorList>
            <person name="Varghese N."/>
            <person name="Submissions S."/>
        </authorList>
    </citation>
    <scope>NUCLEOTIDE SEQUENCE [LARGE SCALE GENOMIC DNA]</scope>
    <source>
        <strain evidence="13">CGMCC 1.10783</strain>
    </source>
</reference>
<dbReference type="GO" id="GO:0019646">
    <property type="term" value="P:aerobic electron transport chain"/>
    <property type="evidence" value="ECO:0007669"/>
    <property type="project" value="TreeGrafter"/>
</dbReference>
<dbReference type="NCBIfam" id="TIGR00203">
    <property type="entry name" value="cydB"/>
    <property type="match status" value="1"/>
</dbReference>
<keyword evidence="3" id="KW-0813">Transport</keyword>
<keyword evidence="11" id="KW-0472">Membrane</keyword>
<evidence type="ECO:0000256" key="1">
    <source>
        <dbReference type="ARBA" id="ARBA00004651"/>
    </source>
</evidence>
<name>A0A1G8M1Z2_9MICC</name>
<evidence type="ECO:0000256" key="4">
    <source>
        <dbReference type="ARBA" id="ARBA00022475"/>
    </source>
</evidence>
<dbReference type="PANTHER" id="PTHR43141:SF5">
    <property type="entry name" value="CYTOCHROME BD-I UBIQUINOL OXIDASE SUBUNIT 2"/>
    <property type="match status" value="1"/>
</dbReference>
<dbReference type="RefSeq" id="WP_074587548.1">
    <property type="nucleotide sequence ID" value="NZ_FNEI01000003.1"/>
</dbReference>
<evidence type="ECO:0000256" key="6">
    <source>
        <dbReference type="ARBA" id="ARBA00022692"/>
    </source>
</evidence>
<dbReference type="EMBL" id="FNEI01000003">
    <property type="protein sequence ID" value="SDI61952.1"/>
    <property type="molecule type" value="Genomic_DNA"/>
</dbReference>
<keyword evidence="6" id="KW-0812">Transmembrane</keyword>
<dbReference type="InterPro" id="IPR003317">
    <property type="entry name" value="Cyt-d_oxidase_su2"/>
</dbReference>
<organism evidence="12 13">
    <name type="scientific">Arthrobacter cupressi</name>
    <dbReference type="NCBI Taxonomy" id="1045773"/>
    <lineage>
        <taxon>Bacteria</taxon>
        <taxon>Bacillati</taxon>
        <taxon>Actinomycetota</taxon>
        <taxon>Actinomycetes</taxon>
        <taxon>Micrococcales</taxon>
        <taxon>Micrococcaceae</taxon>
        <taxon>Arthrobacter</taxon>
    </lineage>
</organism>
<dbReference type="GO" id="GO:0005886">
    <property type="term" value="C:plasma membrane"/>
    <property type="evidence" value="ECO:0007669"/>
    <property type="project" value="UniProtKB-SubCell"/>
</dbReference>
<keyword evidence="10" id="KW-0408">Iron</keyword>
<dbReference type="PIRSF" id="PIRSF000267">
    <property type="entry name" value="Cyt_oxidse_sub2"/>
    <property type="match status" value="1"/>
</dbReference>
<keyword evidence="13" id="KW-1185">Reference proteome</keyword>
<evidence type="ECO:0000256" key="9">
    <source>
        <dbReference type="ARBA" id="ARBA00022989"/>
    </source>
</evidence>
<dbReference type="Pfam" id="PF02322">
    <property type="entry name" value="Cyt_bd_oxida_II"/>
    <property type="match status" value="1"/>
</dbReference>
<dbReference type="GO" id="GO:0009055">
    <property type="term" value="F:electron transfer activity"/>
    <property type="evidence" value="ECO:0007669"/>
    <property type="project" value="TreeGrafter"/>
</dbReference>
<evidence type="ECO:0000256" key="11">
    <source>
        <dbReference type="ARBA" id="ARBA00023136"/>
    </source>
</evidence>
<dbReference type="GO" id="GO:0046872">
    <property type="term" value="F:metal ion binding"/>
    <property type="evidence" value="ECO:0007669"/>
    <property type="project" value="UniProtKB-KW"/>
</dbReference>